<evidence type="ECO:0000313" key="5">
    <source>
        <dbReference type="Proteomes" id="UP000051587"/>
    </source>
</evidence>
<proteinExistence type="predicted"/>
<dbReference type="PROSITE" id="PS50977">
    <property type="entry name" value="HTH_TETR_2"/>
    <property type="match status" value="1"/>
</dbReference>
<feature type="DNA-binding region" description="H-T-H motif" evidence="2">
    <location>
        <begin position="36"/>
        <end position="55"/>
    </location>
</feature>
<dbReference type="Gene3D" id="1.10.10.60">
    <property type="entry name" value="Homeodomain-like"/>
    <property type="match status" value="1"/>
</dbReference>
<keyword evidence="1 2" id="KW-0238">DNA-binding</keyword>
<feature type="domain" description="HTH tetR-type" evidence="3">
    <location>
        <begin position="13"/>
        <end position="73"/>
    </location>
</feature>
<dbReference type="SUPFAM" id="SSF46689">
    <property type="entry name" value="Homeodomain-like"/>
    <property type="match status" value="1"/>
</dbReference>
<dbReference type="InterPro" id="IPR009057">
    <property type="entry name" value="Homeodomain-like_sf"/>
</dbReference>
<dbReference type="PANTHER" id="PTHR30055">
    <property type="entry name" value="HTH-TYPE TRANSCRIPTIONAL REGULATOR RUTR"/>
    <property type="match status" value="1"/>
</dbReference>
<dbReference type="Pfam" id="PF00440">
    <property type="entry name" value="TetR_N"/>
    <property type="match status" value="1"/>
</dbReference>
<keyword evidence="5" id="KW-1185">Reference proteome</keyword>
<dbReference type="SUPFAM" id="SSF48498">
    <property type="entry name" value="Tetracyclin repressor-like, C-terminal domain"/>
    <property type="match status" value="1"/>
</dbReference>
<evidence type="ECO:0000313" key="4">
    <source>
        <dbReference type="EMBL" id="CUH66252.1"/>
    </source>
</evidence>
<dbReference type="PANTHER" id="PTHR30055:SF226">
    <property type="entry name" value="HTH-TYPE TRANSCRIPTIONAL REGULATOR PKSA"/>
    <property type="match status" value="1"/>
</dbReference>
<reference evidence="4 5" key="1">
    <citation type="submission" date="2015-09" db="EMBL/GenBank/DDBJ databases">
        <authorList>
            <consortium name="Swine Surveillance"/>
        </authorList>
    </citation>
    <scope>NUCLEOTIDE SEQUENCE [LARGE SCALE GENOMIC DNA]</scope>
    <source>
        <strain evidence="4 5">CECT 4357</strain>
    </source>
</reference>
<gene>
    <name evidence="4" type="primary">icaR</name>
    <name evidence="4" type="ORF">TG4357_02327</name>
</gene>
<dbReference type="Proteomes" id="UP000051587">
    <property type="component" value="Unassembled WGS sequence"/>
</dbReference>
<dbReference type="InterPro" id="IPR036271">
    <property type="entry name" value="Tet_transcr_reg_TetR-rel_C_sf"/>
</dbReference>
<sequence>MASTERQQNNRKVENQQEIIHAAAICFMRHGLEKTTIDDIARELNATKGRVYHYFRSKNDIFFAIHRQAMRFCFDAVQPILKQNIPADEALMRMATAHGHVMMDTLPYQRSIRLGVDIYLRGSTTEAEREVLMELIALRNEYEGLYRAVMRQGQSEGTLSVPDEALAGRALMGALNGLVDWYRVRPDQTQAERSRIAQTLASTIINGLRPKPTPAARS</sequence>
<dbReference type="Gene3D" id="1.10.357.10">
    <property type="entry name" value="Tetracycline Repressor, domain 2"/>
    <property type="match status" value="1"/>
</dbReference>
<dbReference type="PROSITE" id="PS01081">
    <property type="entry name" value="HTH_TETR_1"/>
    <property type="match status" value="1"/>
</dbReference>
<dbReference type="InterPro" id="IPR023772">
    <property type="entry name" value="DNA-bd_HTH_TetR-type_CS"/>
</dbReference>
<dbReference type="InterPro" id="IPR041490">
    <property type="entry name" value="KstR2_TetR_C"/>
</dbReference>
<dbReference type="OrthoDB" id="8478851at2"/>
<protein>
    <submittedName>
        <fullName evidence="4">Intercellular adhesion protein R</fullName>
    </submittedName>
</protein>
<dbReference type="GO" id="GO:0000976">
    <property type="term" value="F:transcription cis-regulatory region binding"/>
    <property type="evidence" value="ECO:0007669"/>
    <property type="project" value="TreeGrafter"/>
</dbReference>
<name>A0A0P1G346_THAGE</name>
<dbReference type="STRING" id="53501.SAMN04488043_10458"/>
<dbReference type="PRINTS" id="PR00455">
    <property type="entry name" value="HTHTETR"/>
</dbReference>
<evidence type="ECO:0000259" key="3">
    <source>
        <dbReference type="PROSITE" id="PS50977"/>
    </source>
</evidence>
<evidence type="ECO:0000256" key="1">
    <source>
        <dbReference type="ARBA" id="ARBA00023125"/>
    </source>
</evidence>
<evidence type="ECO:0000256" key="2">
    <source>
        <dbReference type="PROSITE-ProRule" id="PRU00335"/>
    </source>
</evidence>
<dbReference type="EMBL" id="CYSA01000023">
    <property type="protein sequence ID" value="CUH66252.1"/>
    <property type="molecule type" value="Genomic_DNA"/>
</dbReference>
<dbReference type="InterPro" id="IPR001647">
    <property type="entry name" value="HTH_TetR"/>
</dbReference>
<dbReference type="GO" id="GO:0003700">
    <property type="term" value="F:DNA-binding transcription factor activity"/>
    <property type="evidence" value="ECO:0007669"/>
    <property type="project" value="TreeGrafter"/>
</dbReference>
<dbReference type="InterPro" id="IPR050109">
    <property type="entry name" value="HTH-type_TetR-like_transc_reg"/>
</dbReference>
<dbReference type="RefSeq" id="WP_058263065.1">
    <property type="nucleotide sequence ID" value="NZ_CP051181.1"/>
</dbReference>
<accession>A0A0P1G346</accession>
<organism evidence="4 5">
    <name type="scientific">Thalassovita gelatinovora</name>
    <name type="common">Thalassobius gelatinovorus</name>
    <dbReference type="NCBI Taxonomy" id="53501"/>
    <lineage>
        <taxon>Bacteria</taxon>
        <taxon>Pseudomonadati</taxon>
        <taxon>Pseudomonadota</taxon>
        <taxon>Alphaproteobacteria</taxon>
        <taxon>Rhodobacterales</taxon>
        <taxon>Roseobacteraceae</taxon>
        <taxon>Thalassovita</taxon>
    </lineage>
</organism>
<dbReference type="AlphaFoldDB" id="A0A0P1G346"/>
<dbReference type="Pfam" id="PF17932">
    <property type="entry name" value="TetR_C_24"/>
    <property type="match status" value="1"/>
</dbReference>